<reference evidence="1 2" key="1">
    <citation type="submission" date="2020-04" db="EMBL/GenBank/DDBJ databases">
        <authorList>
            <person name="De Canck E."/>
        </authorList>
    </citation>
    <scope>NUCLEOTIDE SEQUENCE [LARGE SCALE GENOMIC DNA]</scope>
    <source>
        <strain evidence="1 2">LMG 6000</strain>
    </source>
</reference>
<protein>
    <recommendedName>
        <fullName evidence="3">DUF3606 domain-containing protein</fullName>
    </recommendedName>
</protein>
<gene>
    <name evidence="1" type="ORF">LMG6000_06636</name>
</gene>
<dbReference type="EMBL" id="CADILH010000020">
    <property type="protein sequence ID" value="CAB3940796.1"/>
    <property type="molecule type" value="Genomic_DNA"/>
</dbReference>
<dbReference type="Pfam" id="PF12244">
    <property type="entry name" value="DUF3606"/>
    <property type="match status" value="1"/>
</dbReference>
<evidence type="ECO:0008006" key="3">
    <source>
        <dbReference type="Google" id="ProtNLM"/>
    </source>
</evidence>
<sequence length="61" mass="7044">MPDDLSNRGPQDRARVNVNEAHELKYWTREFGVTEDKLRQAVKEVGVSVDALRKHFPSPPR</sequence>
<dbReference type="InterPro" id="IPR022037">
    <property type="entry name" value="DUF3606"/>
</dbReference>
<evidence type="ECO:0000313" key="2">
    <source>
        <dbReference type="Proteomes" id="UP000494183"/>
    </source>
</evidence>
<organism evidence="1 2">
    <name type="scientific">Achromobacter insolitus</name>
    <dbReference type="NCBI Taxonomy" id="217204"/>
    <lineage>
        <taxon>Bacteria</taxon>
        <taxon>Pseudomonadati</taxon>
        <taxon>Pseudomonadota</taxon>
        <taxon>Betaproteobacteria</taxon>
        <taxon>Burkholderiales</taxon>
        <taxon>Alcaligenaceae</taxon>
        <taxon>Achromobacter</taxon>
    </lineage>
</organism>
<proteinExistence type="predicted"/>
<dbReference type="AlphaFoldDB" id="A0A6S7FKC9"/>
<dbReference type="RefSeq" id="WP_175200844.1">
    <property type="nucleotide sequence ID" value="NZ_CADILH010000020.1"/>
</dbReference>
<keyword evidence="2" id="KW-1185">Reference proteome</keyword>
<dbReference type="Proteomes" id="UP000494183">
    <property type="component" value="Unassembled WGS sequence"/>
</dbReference>
<name>A0A6S7FKC9_9BURK</name>
<evidence type="ECO:0000313" key="1">
    <source>
        <dbReference type="EMBL" id="CAB3940796.1"/>
    </source>
</evidence>
<accession>A0A6S7FKC9</accession>